<reference evidence="11 12" key="1">
    <citation type="submission" date="2022-10" db="EMBL/GenBank/DDBJ databases">
        <title>Defluviimonas sp. nov., isolated from ocean surface sediments.</title>
        <authorList>
            <person name="He W."/>
            <person name="Wang L."/>
            <person name="Zhang D.-F."/>
        </authorList>
    </citation>
    <scope>NUCLEOTIDE SEQUENCE [LARGE SCALE GENOMIC DNA]</scope>
    <source>
        <strain evidence="11 12">WL0050</strain>
    </source>
</reference>
<keyword evidence="3 11" id="KW-0378">Hydrolase</keyword>
<dbReference type="PANTHER" id="PTHR21581:SF6">
    <property type="entry name" value="TRAFFICKING PROTEIN PARTICLE COMPLEX SUBUNIT 12"/>
    <property type="match status" value="1"/>
</dbReference>
<evidence type="ECO:0000313" key="12">
    <source>
        <dbReference type="Proteomes" id="UP001652564"/>
    </source>
</evidence>
<evidence type="ECO:0000256" key="2">
    <source>
        <dbReference type="ARBA" id="ARBA00022729"/>
    </source>
</evidence>
<dbReference type="InterPro" id="IPR001967">
    <property type="entry name" value="Peptidase_S11_N"/>
</dbReference>
<dbReference type="PRINTS" id="PR00725">
    <property type="entry name" value="DADACBPTASE1"/>
</dbReference>
<accession>A0ABT2ZL16</accession>
<sequence length="612" mass="64304">MIAVAFALVCVFAPVLAIAAPYADFVIDARTGEVLHQDNADTRLHPASLTKMMTLYIAFEAIERGEITLDSKVTISKHAASQPPSKLGLRPGQTIALRYLIRAAAIKSANDAATAIGEAIEGSEPAFAKRMNRTAKALGMTRTTFVNANGLTAKGHLSTARDMTTLGRHVFYDFPQYYNLFSRTTADAGVARVAHTNRRFLAAYKGADGIKTGYTAAAGFNLTASAQRGNKRIIATVFGGKSTATRNARVAELMDLGFGKAPNRVAVQKPARPVYVAEVEEKDDEAARILAEAVTGSTTMPAGKVIRLNTAVKVSPRPKPRPTPAAAPAPEDVLIAMQGAIETVVAEVQPASTAAARPEPKPEALAEAVPTETDAATAAVEVAAGTEAEAETELAAAQEPAEPAFVQSTKPQPETLAAVDPTVASAPEAEATPAEDDDAIAMALAMAVAAAPLTEAEPAPTVEAEPVPATETVLVEAVPAAEAAEPTLLQPTVSENGTAQSTEPQPEQVVLASLAAEEPETEEPLEVVTRVSTSGGRQWSINVGHFSSRYNAERQLLQTALIETNTLEESLRKVVARRGGYDANFVGMTEEMAALACRRLQARQTECTVVGP</sequence>
<feature type="compositionally biased region" description="Polar residues" evidence="8">
    <location>
        <begin position="490"/>
        <end position="505"/>
    </location>
</feature>
<keyword evidence="12" id="KW-1185">Reference proteome</keyword>
<keyword evidence="5" id="KW-0573">Peptidoglycan synthesis</keyword>
<evidence type="ECO:0000256" key="3">
    <source>
        <dbReference type="ARBA" id="ARBA00022801"/>
    </source>
</evidence>
<protein>
    <submittedName>
        <fullName evidence="11">Serine hydrolase</fullName>
    </submittedName>
</protein>
<dbReference type="SUPFAM" id="SSF56601">
    <property type="entry name" value="beta-lactamase/transpeptidase-like"/>
    <property type="match status" value="1"/>
</dbReference>
<dbReference type="PANTHER" id="PTHR21581">
    <property type="entry name" value="D-ALANYL-D-ALANINE CARBOXYPEPTIDASE"/>
    <property type="match status" value="1"/>
</dbReference>
<evidence type="ECO:0000256" key="5">
    <source>
        <dbReference type="ARBA" id="ARBA00022984"/>
    </source>
</evidence>
<evidence type="ECO:0000256" key="6">
    <source>
        <dbReference type="ARBA" id="ARBA00023316"/>
    </source>
</evidence>
<evidence type="ECO:0000256" key="1">
    <source>
        <dbReference type="ARBA" id="ARBA00007164"/>
    </source>
</evidence>
<feature type="region of interest" description="Disordered" evidence="8">
    <location>
        <begin position="482"/>
        <end position="506"/>
    </location>
</feature>
<dbReference type="InterPro" id="IPR018044">
    <property type="entry name" value="Peptidase_S11"/>
</dbReference>
<feature type="signal peptide" evidence="9">
    <location>
        <begin position="1"/>
        <end position="19"/>
    </location>
</feature>
<dbReference type="Gene3D" id="3.40.710.10">
    <property type="entry name" value="DD-peptidase/beta-lactamase superfamily"/>
    <property type="match status" value="1"/>
</dbReference>
<dbReference type="InterPro" id="IPR012338">
    <property type="entry name" value="Beta-lactam/transpept-like"/>
</dbReference>
<dbReference type="GO" id="GO:0016787">
    <property type="term" value="F:hydrolase activity"/>
    <property type="evidence" value="ECO:0007669"/>
    <property type="project" value="UniProtKB-KW"/>
</dbReference>
<feature type="domain" description="Peptidase S11 D-alanyl-D-alanine carboxypeptidase A N-terminal" evidence="10">
    <location>
        <begin position="25"/>
        <end position="241"/>
    </location>
</feature>
<evidence type="ECO:0000256" key="4">
    <source>
        <dbReference type="ARBA" id="ARBA00022960"/>
    </source>
</evidence>
<evidence type="ECO:0000259" key="10">
    <source>
        <dbReference type="Pfam" id="PF00768"/>
    </source>
</evidence>
<feature type="chain" id="PRO_5045288136" evidence="9">
    <location>
        <begin position="20"/>
        <end position="612"/>
    </location>
</feature>
<evidence type="ECO:0000256" key="9">
    <source>
        <dbReference type="SAM" id="SignalP"/>
    </source>
</evidence>
<keyword evidence="4" id="KW-0133">Cell shape</keyword>
<evidence type="ECO:0000313" key="11">
    <source>
        <dbReference type="EMBL" id="MCV2871824.1"/>
    </source>
</evidence>
<comment type="caution">
    <text evidence="11">The sequence shown here is derived from an EMBL/GenBank/DDBJ whole genome shotgun (WGS) entry which is preliminary data.</text>
</comment>
<dbReference type="Proteomes" id="UP001652564">
    <property type="component" value="Unassembled WGS sequence"/>
</dbReference>
<proteinExistence type="inferred from homology"/>
<evidence type="ECO:0000256" key="8">
    <source>
        <dbReference type="SAM" id="MobiDB-lite"/>
    </source>
</evidence>
<gene>
    <name evidence="11" type="ORF">OEZ71_05900</name>
</gene>
<keyword evidence="6" id="KW-0961">Cell wall biogenesis/degradation</keyword>
<dbReference type="EMBL" id="JAOWKZ010000002">
    <property type="protein sequence ID" value="MCV2871824.1"/>
    <property type="molecule type" value="Genomic_DNA"/>
</dbReference>
<dbReference type="Pfam" id="PF00768">
    <property type="entry name" value="Peptidase_S11"/>
    <property type="match status" value="1"/>
</dbReference>
<comment type="similarity">
    <text evidence="1 7">Belongs to the peptidase S11 family.</text>
</comment>
<keyword evidence="2 9" id="KW-0732">Signal</keyword>
<name>A0ABT2ZL16_9RHOB</name>
<evidence type="ECO:0000256" key="7">
    <source>
        <dbReference type="RuleBase" id="RU004016"/>
    </source>
</evidence>
<organism evidence="11 12">
    <name type="scientific">Albidovulum litorale</name>
    <dbReference type="NCBI Taxonomy" id="2984134"/>
    <lineage>
        <taxon>Bacteria</taxon>
        <taxon>Pseudomonadati</taxon>
        <taxon>Pseudomonadota</taxon>
        <taxon>Alphaproteobacteria</taxon>
        <taxon>Rhodobacterales</taxon>
        <taxon>Paracoccaceae</taxon>
        <taxon>Albidovulum</taxon>
    </lineage>
</organism>